<dbReference type="HOGENOM" id="CLU_921561_0_0_1"/>
<reference evidence="3" key="2">
    <citation type="submission" date="2015-01" db="EMBL/GenBank/DDBJ databases">
        <title>Evolutionary Origins and Diversification of the Mycorrhizal Mutualists.</title>
        <authorList>
            <consortium name="DOE Joint Genome Institute"/>
            <consortium name="Mycorrhizal Genomics Consortium"/>
            <person name="Kohler A."/>
            <person name="Kuo A."/>
            <person name="Nagy L.G."/>
            <person name="Floudas D."/>
            <person name="Copeland A."/>
            <person name="Barry K.W."/>
            <person name="Cichocki N."/>
            <person name="Veneault-Fourrey C."/>
            <person name="LaButti K."/>
            <person name="Lindquist E.A."/>
            <person name="Lipzen A."/>
            <person name="Lundell T."/>
            <person name="Morin E."/>
            <person name="Murat C."/>
            <person name="Riley R."/>
            <person name="Ohm R."/>
            <person name="Sun H."/>
            <person name="Tunlid A."/>
            <person name="Henrissat B."/>
            <person name="Grigoriev I.V."/>
            <person name="Hibbett D.S."/>
            <person name="Martin F."/>
        </authorList>
    </citation>
    <scope>NUCLEOTIDE SEQUENCE [LARGE SCALE GENOMIC DNA]</scope>
    <source>
        <strain evidence="3">LaAM-08-1</strain>
    </source>
</reference>
<keyword evidence="1" id="KW-0812">Transmembrane</keyword>
<keyword evidence="1" id="KW-0472">Membrane</keyword>
<dbReference type="EMBL" id="KN838775">
    <property type="protein sequence ID" value="KIJ94883.1"/>
    <property type="molecule type" value="Genomic_DNA"/>
</dbReference>
<sequence>MVTTTPNGSATFSFTGVAIYFLAPLWPYERSSGLMLDAGPVVRFNLTDHSHVTGTPGGPAAVKSEVIALVVGLGNTLHTVQVSVAEGQSSSVFDRIMYTVLEPEDLPPVVTSPNPPHFSTPSFIVTSSGSTTTTASPTRTLTPSSAALSKTRRISGALNTALIVTCVVVFLFICGVAWLLVFSENGIHTCYRQRRGLSSPNELELASGASTPSIIDEHKGFNLSATPHSSVLYPPHTMVRSIPWVSPPMYPPSPTAEDARSRRWSMSMQWASPPAVQEIESQAQLEDRMDVCTGSIDATPRR</sequence>
<evidence type="ECO:0000313" key="2">
    <source>
        <dbReference type="EMBL" id="KIJ94883.1"/>
    </source>
</evidence>
<dbReference type="AlphaFoldDB" id="A0A0C9X0R9"/>
<evidence type="ECO:0000313" key="3">
    <source>
        <dbReference type="Proteomes" id="UP000054477"/>
    </source>
</evidence>
<gene>
    <name evidence="2" type="ORF">K443DRAFT_683398</name>
</gene>
<feature type="transmembrane region" description="Helical" evidence="1">
    <location>
        <begin position="157"/>
        <end position="181"/>
    </location>
</feature>
<organism evidence="2 3">
    <name type="scientific">Laccaria amethystina LaAM-08-1</name>
    <dbReference type="NCBI Taxonomy" id="1095629"/>
    <lineage>
        <taxon>Eukaryota</taxon>
        <taxon>Fungi</taxon>
        <taxon>Dikarya</taxon>
        <taxon>Basidiomycota</taxon>
        <taxon>Agaricomycotina</taxon>
        <taxon>Agaricomycetes</taxon>
        <taxon>Agaricomycetidae</taxon>
        <taxon>Agaricales</taxon>
        <taxon>Agaricineae</taxon>
        <taxon>Hydnangiaceae</taxon>
        <taxon>Laccaria</taxon>
    </lineage>
</organism>
<name>A0A0C9X0R9_9AGAR</name>
<evidence type="ECO:0008006" key="4">
    <source>
        <dbReference type="Google" id="ProtNLM"/>
    </source>
</evidence>
<reference evidence="2 3" key="1">
    <citation type="submission" date="2014-04" db="EMBL/GenBank/DDBJ databases">
        <authorList>
            <consortium name="DOE Joint Genome Institute"/>
            <person name="Kuo A."/>
            <person name="Kohler A."/>
            <person name="Nagy L.G."/>
            <person name="Floudas D."/>
            <person name="Copeland A."/>
            <person name="Barry K.W."/>
            <person name="Cichocki N."/>
            <person name="Veneault-Fourrey C."/>
            <person name="LaButti K."/>
            <person name="Lindquist E.A."/>
            <person name="Lipzen A."/>
            <person name="Lundell T."/>
            <person name="Morin E."/>
            <person name="Murat C."/>
            <person name="Sun H."/>
            <person name="Tunlid A."/>
            <person name="Henrissat B."/>
            <person name="Grigoriev I.V."/>
            <person name="Hibbett D.S."/>
            <person name="Martin F."/>
            <person name="Nordberg H.P."/>
            <person name="Cantor M.N."/>
            <person name="Hua S.X."/>
        </authorList>
    </citation>
    <scope>NUCLEOTIDE SEQUENCE [LARGE SCALE GENOMIC DNA]</scope>
    <source>
        <strain evidence="2 3">LaAM-08-1</strain>
    </source>
</reference>
<protein>
    <recommendedName>
        <fullName evidence="4">Transmembrane protein</fullName>
    </recommendedName>
</protein>
<dbReference type="Proteomes" id="UP000054477">
    <property type="component" value="Unassembled WGS sequence"/>
</dbReference>
<proteinExistence type="predicted"/>
<feature type="transmembrane region" description="Helical" evidence="1">
    <location>
        <begin position="6"/>
        <end position="26"/>
    </location>
</feature>
<evidence type="ECO:0000256" key="1">
    <source>
        <dbReference type="SAM" id="Phobius"/>
    </source>
</evidence>
<accession>A0A0C9X0R9</accession>
<keyword evidence="3" id="KW-1185">Reference proteome</keyword>
<keyword evidence="1" id="KW-1133">Transmembrane helix</keyword>
<dbReference type="OrthoDB" id="3004867at2759"/>